<organism evidence="1 2">
    <name type="scientific">Ascaris lumbricoides</name>
    <name type="common">Giant roundworm</name>
    <dbReference type="NCBI Taxonomy" id="6252"/>
    <lineage>
        <taxon>Eukaryota</taxon>
        <taxon>Metazoa</taxon>
        <taxon>Ecdysozoa</taxon>
        <taxon>Nematoda</taxon>
        <taxon>Chromadorea</taxon>
        <taxon>Rhabditida</taxon>
        <taxon>Spirurina</taxon>
        <taxon>Ascaridomorpha</taxon>
        <taxon>Ascaridoidea</taxon>
        <taxon>Ascarididae</taxon>
        <taxon>Ascaris</taxon>
    </lineage>
</organism>
<proteinExistence type="predicted"/>
<protein>
    <submittedName>
        <fullName evidence="2">Orphan protein</fullName>
    </submittedName>
</protein>
<name>A0A0M3ICT5_ASCLU</name>
<dbReference type="WBParaSite" id="ALUE_0001573301-mRNA-1">
    <property type="protein sequence ID" value="ALUE_0001573301-mRNA-1"/>
    <property type="gene ID" value="ALUE_0001573301"/>
</dbReference>
<dbReference type="AlphaFoldDB" id="A0A0M3ICT5"/>
<dbReference type="Proteomes" id="UP000036681">
    <property type="component" value="Unplaced"/>
</dbReference>
<evidence type="ECO:0000313" key="2">
    <source>
        <dbReference type="WBParaSite" id="ALUE_0001573301-mRNA-1"/>
    </source>
</evidence>
<reference evidence="2" key="1">
    <citation type="submission" date="2017-02" db="UniProtKB">
        <authorList>
            <consortium name="WormBaseParasite"/>
        </authorList>
    </citation>
    <scope>IDENTIFICATION</scope>
</reference>
<accession>A0A0M3ICT5</accession>
<sequence length="35" mass="3999">MLRSRFTVVPLVMIGAYVKPTAQQRMLNVLNKLIP</sequence>
<keyword evidence="1" id="KW-1185">Reference proteome</keyword>
<evidence type="ECO:0000313" key="1">
    <source>
        <dbReference type="Proteomes" id="UP000036681"/>
    </source>
</evidence>